<evidence type="ECO:0000256" key="1">
    <source>
        <dbReference type="SAM" id="Phobius"/>
    </source>
</evidence>
<dbReference type="AlphaFoldDB" id="A0A844GQT2"/>
<keyword evidence="1" id="KW-0812">Transmembrane</keyword>
<organism evidence="2 3">
    <name type="scientific">Cyanobacterium aponinum 0216</name>
    <dbReference type="NCBI Taxonomy" id="2676140"/>
    <lineage>
        <taxon>Bacteria</taxon>
        <taxon>Bacillati</taxon>
        <taxon>Cyanobacteriota</taxon>
        <taxon>Cyanophyceae</taxon>
        <taxon>Oscillatoriophycideae</taxon>
        <taxon>Chroococcales</taxon>
        <taxon>Geminocystaceae</taxon>
        <taxon>Cyanobacterium</taxon>
    </lineage>
</organism>
<feature type="transmembrane region" description="Helical" evidence="1">
    <location>
        <begin position="48"/>
        <end position="67"/>
    </location>
</feature>
<reference evidence="2 3" key="1">
    <citation type="submission" date="2019-11" db="EMBL/GenBank/DDBJ databases">
        <title>Isolation of a new High Light Tolerant Cyanobacteria.</title>
        <authorList>
            <person name="Dobson Z."/>
            <person name="Vaughn N."/>
            <person name="Vaughn M."/>
            <person name="Fromme P."/>
            <person name="Mazor Y."/>
        </authorList>
    </citation>
    <scope>NUCLEOTIDE SEQUENCE [LARGE SCALE GENOMIC DNA]</scope>
    <source>
        <strain evidence="2 3">0216</strain>
    </source>
</reference>
<feature type="transmembrane region" description="Helical" evidence="1">
    <location>
        <begin position="7"/>
        <end position="28"/>
    </location>
</feature>
<dbReference type="RefSeq" id="WP_015220198.1">
    <property type="nucleotide sequence ID" value="NZ_WMIA01000007.1"/>
</dbReference>
<dbReference type="Proteomes" id="UP000437131">
    <property type="component" value="Unassembled WGS sequence"/>
</dbReference>
<evidence type="ECO:0000313" key="3">
    <source>
        <dbReference type="Proteomes" id="UP000437131"/>
    </source>
</evidence>
<keyword evidence="1" id="KW-0472">Membrane</keyword>
<evidence type="ECO:0000313" key="2">
    <source>
        <dbReference type="EMBL" id="MTF38847.1"/>
    </source>
</evidence>
<gene>
    <name evidence="2" type="ORF">GGC33_07880</name>
</gene>
<name>A0A844GQT2_9CHRO</name>
<keyword evidence="1" id="KW-1133">Transmembrane helix</keyword>
<dbReference type="EMBL" id="WMIA01000007">
    <property type="protein sequence ID" value="MTF38847.1"/>
    <property type="molecule type" value="Genomic_DNA"/>
</dbReference>
<accession>A0A844GQT2</accession>
<proteinExistence type="predicted"/>
<comment type="caution">
    <text evidence="2">The sequence shown here is derived from an EMBL/GenBank/DDBJ whole genome shotgun (WGS) entry which is preliminary data.</text>
</comment>
<protein>
    <submittedName>
        <fullName evidence="2">Uncharacterized protein</fullName>
    </submittedName>
</protein>
<sequence length="78" mass="8691">MNGKRILFSAIITGMIGFVAGVGIAKYGQANETSLKYDRVVYRNWVRSYGRAGFAIGFVVGAGQEYLRQAKKQRDKEL</sequence>